<dbReference type="SUPFAM" id="SSF49562">
    <property type="entry name" value="C2 domain (Calcium/lipid-binding domain, CaLB)"/>
    <property type="match status" value="1"/>
</dbReference>
<dbReference type="Proteomes" id="UP001359559">
    <property type="component" value="Unassembled WGS sequence"/>
</dbReference>
<gene>
    <name evidence="2" type="ORF">RJT34_24420</name>
</gene>
<protein>
    <submittedName>
        <fullName evidence="2">Uncharacterized protein</fullName>
    </submittedName>
</protein>
<proteinExistence type="predicted"/>
<evidence type="ECO:0000313" key="2">
    <source>
        <dbReference type="EMBL" id="KAK7279370.1"/>
    </source>
</evidence>
<dbReference type="AlphaFoldDB" id="A0AAN9IJ76"/>
<evidence type="ECO:0000256" key="1">
    <source>
        <dbReference type="SAM" id="SignalP"/>
    </source>
</evidence>
<reference evidence="2 3" key="1">
    <citation type="submission" date="2024-01" db="EMBL/GenBank/DDBJ databases">
        <title>The genomes of 5 underutilized Papilionoideae crops provide insights into root nodulation and disease resistance.</title>
        <authorList>
            <person name="Yuan L."/>
        </authorList>
    </citation>
    <scope>NUCLEOTIDE SEQUENCE [LARGE SCALE GENOMIC DNA]</scope>
    <source>
        <strain evidence="2">LY-2023</strain>
        <tissue evidence="2">Leaf</tissue>
    </source>
</reference>
<accession>A0AAN9IJ76</accession>
<name>A0AAN9IJ76_CLITE</name>
<dbReference type="InterPro" id="IPR035892">
    <property type="entry name" value="C2_domain_sf"/>
</dbReference>
<dbReference type="EMBL" id="JAYKXN010000006">
    <property type="protein sequence ID" value="KAK7279370.1"/>
    <property type="molecule type" value="Genomic_DNA"/>
</dbReference>
<comment type="caution">
    <text evidence="2">The sequence shown here is derived from an EMBL/GenBank/DDBJ whole genome shotgun (WGS) entry which is preliminary data.</text>
</comment>
<organism evidence="2 3">
    <name type="scientific">Clitoria ternatea</name>
    <name type="common">Butterfly pea</name>
    <dbReference type="NCBI Taxonomy" id="43366"/>
    <lineage>
        <taxon>Eukaryota</taxon>
        <taxon>Viridiplantae</taxon>
        <taxon>Streptophyta</taxon>
        <taxon>Embryophyta</taxon>
        <taxon>Tracheophyta</taxon>
        <taxon>Spermatophyta</taxon>
        <taxon>Magnoliopsida</taxon>
        <taxon>eudicotyledons</taxon>
        <taxon>Gunneridae</taxon>
        <taxon>Pentapetalae</taxon>
        <taxon>rosids</taxon>
        <taxon>fabids</taxon>
        <taxon>Fabales</taxon>
        <taxon>Fabaceae</taxon>
        <taxon>Papilionoideae</taxon>
        <taxon>50 kb inversion clade</taxon>
        <taxon>NPAAA clade</taxon>
        <taxon>indigoferoid/millettioid clade</taxon>
        <taxon>Phaseoleae</taxon>
        <taxon>Clitoria</taxon>
    </lineage>
</organism>
<feature type="signal peptide" evidence="1">
    <location>
        <begin position="1"/>
        <end position="19"/>
    </location>
</feature>
<keyword evidence="1" id="KW-0732">Signal</keyword>
<sequence length="167" mass="19030">MCLSLWCKVSLFAFLSVDDDVGESLLETVCDVEGHQMVFKARSWKTSSFSTEFIFPLIEGLHELNVLVWNNSTLTSDDFIGIEKTQQHKVFLKVWKTLLGLFKPKLAGISFFRNQPQPSSICANDSKPSTSSAFILYTAFYFLPTTISFRNNRSFAPEYTIDNLLYV</sequence>
<feature type="chain" id="PRO_5042924096" evidence="1">
    <location>
        <begin position="20"/>
        <end position="167"/>
    </location>
</feature>
<evidence type="ECO:0000313" key="3">
    <source>
        <dbReference type="Proteomes" id="UP001359559"/>
    </source>
</evidence>
<keyword evidence="3" id="KW-1185">Reference proteome</keyword>